<dbReference type="AlphaFoldDB" id="A0A1I4ACN2"/>
<dbReference type="EMBL" id="FOSV01000002">
    <property type="protein sequence ID" value="SFK53566.1"/>
    <property type="molecule type" value="Genomic_DNA"/>
</dbReference>
<proteinExistence type="predicted"/>
<gene>
    <name evidence="2" type="ORF">SAMN04488125_102317</name>
</gene>
<evidence type="ECO:0000256" key="1">
    <source>
        <dbReference type="SAM" id="MobiDB-lite"/>
    </source>
</evidence>
<dbReference type="RefSeq" id="WP_091942287.1">
    <property type="nucleotide sequence ID" value="NZ_FOSV01000002.1"/>
</dbReference>
<dbReference type="Gene3D" id="3.40.630.30">
    <property type="match status" value="1"/>
</dbReference>
<sequence>MFALSESEEVPLVSASDPAPATPKRERPKTRCRTIEEDDLDAVIALLRTGFADRSEGYWRRGLARHRAQPLPDGVPRYGYLVERDGEAVGVLLALYRVVEDEAGPSLRCNLSSWYVKPEFRSLGTLLDGFAMRDRTVTYVNVSPAPQTWAMHKARGFRTICAGQMLTLPILGRHRGRARPVSPETLALLPEAEARLVADHVSYGCLGLVWSDGAKAGALLFQRRAIKVLPGRLGWLRFPGLQLVYHSPGLDLASCLGAVGRALLLRRAMPWFVLDAVERRADLPGRYFPGRAPKFARGPNPPMAGDLSYTEIVLFGA</sequence>
<feature type="region of interest" description="Disordered" evidence="1">
    <location>
        <begin position="1"/>
        <end position="30"/>
    </location>
</feature>
<accession>A0A1I4ACN2</accession>
<name>A0A1I4ACN2_9HYPH</name>
<evidence type="ECO:0000313" key="3">
    <source>
        <dbReference type="Proteomes" id="UP000198804"/>
    </source>
</evidence>
<dbReference type="SUPFAM" id="SSF55729">
    <property type="entry name" value="Acyl-CoA N-acyltransferases (Nat)"/>
    <property type="match status" value="1"/>
</dbReference>
<dbReference type="InterPro" id="IPR016181">
    <property type="entry name" value="Acyl_CoA_acyltransferase"/>
</dbReference>
<evidence type="ECO:0008006" key="4">
    <source>
        <dbReference type="Google" id="ProtNLM"/>
    </source>
</evidence>
<evidence type="ECO:0000313" key="2">
    <source>
        <dbReference type="EMBL" id="SFK53566.1"/>
    </source>
</evidence>
<reference evidence="3" key="1">
    <citation type="submission" date="2016-10" db="EMBL/GenBank/DDBJ databases">
        <authorList>
            <person name="Varghese N."/>
            <person name="Submissions S."/>
        </authorList>
    </citation>
    <scope>NUCLEOTIDE SEQUENCE [LARGE SCALE GENOMIC DNA]</scope>
    <source>
        <strain evidence="3">CGMCC 1.6474</strain>
    </source>
</reference>
<dbReference type="Proteomes" id="UP000198804">
    <property type="component" value="Unassembled WGS sequence"/>
</dbReference>
<dbReference type="OrthoDB" id="8209564at2"/>
<keyword evidence="3" id="KW-1185">Reference proteome</keyword>
<organism evidence="2 3">
    <name type="scientific">Methylorubrum salsuginis</name>
    <dbReference type="NCBI Taxonomy" id="414703"/>
    <lineage>
        <taxon>Bacteria</taxon>
        <taxon>Pseudomonadati</taxon>
        <taxon>Pseudomonadota</taxon>
        <taxon>Alphaproteobacteria</taxon>
        <taxon>Hyphomicrobiales</taxon>
        <taxon>Methylobacteriaceae</taxon>
        <taxon>Methylorubrum</taxon>
    </lineage>
</organism>
<protein>
    <recommendedName>
        <fullName evidence="4">N-acetyltransferase domain-containing protein</fullName>
    </recommendedName>
</protein>
<dbReference type="STRING" id="414703.SAMN04488125_102317"/>